<evidence type="ECO:0000256" key="6">
    <source>
        <dbReference type="ARBA" id="ARBA00022801"/>
    </source>
</evidence>
<dbReference type="SUPFAM" id="SSF52540">
    <property type="entry name" value="P-loop containing nucleoside triphosphate hydrolases"/>
    <property type="match status" value="1"/>
</dbReference>
<keyword evidence="4" id="KW-0698">rRNA processing</keyword>
<dbReference type="GO" id="GO:0003676">
    <property type="term" value="F:nucleic acid binding"/>
    <property type="evidence" value="ECO:0007669"/>
    <property type="project" value="InterPro"/>
</dbReference>
<keyword evidence="9" id="KW-0539">Nucleus</keyword>
<evidence type="ECO:0000256" key="4">
    <source>
        <dbReference type="ARBA" id="ARBA00022552"/>
    </source>
</evidence>
<dbReference type="PROSITE" id="PS51192">
    <property type="entry name" value="HELICASE_ATP_BIND_1"/>
    <property type="match status" value="1"/>
</dbReference>
<keyword evidence="8 11" id="KW-0067">ATP-binding</keyword>
<evidence type="ECO:0000256" key="8">
    <source>
        <dbReference type="ARBA" id="ARBA00022840"/>
    </source>
</evidence>
<evidence type="ECO:0000256" key="9">
    <source>
        <dbReference type="ARBA" id="ARBA00023242"/>
    </source>
</evidence>
<dbReference type="PANTHER" id="PTHR47958">
    <property type="entry name" value="ATP-DEPENDENT RNA HELICASE DBP3"/>
    <property type="match status" value="1"/>
</dbReference>
<evidence type="ECO:0000256" key="1">
    <source>
        <dbReference type="ARBA" id="ARBA00004604"/>
    </source>
</evidence>
<comment type="function">
    <text evidence="10">ATP-dependent RNA helicase required for 60S ribosomal subunit synthesis. Involved in efficient pre-rRNA processing, predominantly at site A3, which is necessary for the normal formation of 25S and 5.8S rRNAs.</text>
</comment>
<dbReference type="Pfam" id="PF00270">
    <property type="entry name" value="DEAD"/>
    <property type="match status" value="1"/>
</dbReference>
<evidence type="ECO:0000256" key="7">
    <source>
        <dbReference type="ARBA" id="ARBA00022806"/>
    </source>
</evidence>
<reference evidence="14 15" key="1">
    <citation type="journal article" date="2015" name="Genome Biol. Evol.">
        <title>Comparative Genomics of a Bacterivorous Green Alga Reveals Evolutionary Causalities and Consequences of Phago-Mixotrophic Mode of Nutrition.</title>
        <authorList>
            <person name="Burns J.A."/>
            <person name="Paasch A."/>
            <person name="Narechania A."/>
            <person name="Kim E."/>
        </authorList>
    </citation>
    <scope>NUCLEOTIDE SEQUENCE [LARGE SCALE GENOMIC DNA]</scope>
    <source>
        <strain evidence="14 15">PLY_AMNH</strain>
    </source>
</reference>
<dbReference type="Gene3D" id="3.40.50.300">
    <property type="entry name" value="P-loop containing nucleotide triphosphate hydrolases"/>
    <property type="match status" value="1"/>
</dbReference>
<accession>A0AAE0G550</accession>
<dbReference type="SMART" id="SM00487">
    <property type="entry name" value="DEXDc"/>
    <property type="match status" value="1"/>
</dbReference>
<dbReference type="AlphaFoldDB" id="A0AAE0G550"/>
<evidence type="ECO:0000259" key="13">
    <source>
        <dbReference type="PROSITE" id="PS51192"/>
    </source>
</evidence>
<keyword evidence="7 11" id="KW-0347">Helicase</keyword>
<proteinExistence type="inferred from homology"/>
<name>A0AAE0G550_9CHLO</name>
<dbReference type="Proteomes" id="UP001190700">
    <property type="component" value="Unassembled WGS sequence"/>
</dbReference>
<dbReference type="InterPro" id="IPR000629">
    <property type="entry name" value="RNA-helicase_DEAD-box_CS"/>
</dbReference>
<evidence type="ECO:0000313" key="15">
    <source>
        <dbReference type="Proteomes" id="UP001190700"/>
    </source>
</evidence>
<organism evidence="14 15">
    <name type="scientific">Cymbomonas tetramitiformis</name>
    <dbReference type="NCBI Taxonomy" id="36881"/>
    <lineage>
        <taxon>Eukaryota</taxon>
        <taxon>Viridiplantae</taxon>
        <taxon>Chlorophyta</taxon>
        <taxon>Pyramimonadophyceae</taxon>
        <taxon>Pyramimonadales</taxon>
        <taxon>Pyramimonadaceae</taxon>
        <taxon>Cymbomonas</taxon>
    </lineage>
</organism>
<keyword evidence="15" id="KW-1185">Reference proteome</keyword>
<protein>
    <recommendedName>
        <fullName evidence="13">Helicase ATP-binding domain-containing protein</fullName>
    </recommendedName>
</protein>
<comment type="similarity">
    <text evidence="2">Belongs to the DEAD box helicase family. DDX5/DBP2 subfamily.</text>
</comment>
<feature type="compositionally biased region" description="Basic residues" evidence="12">
    <location>
        <begin position="36"/>
        <end position="52"/>
    </location>
</feature>
<evidence type="ECO:0000256" key="12">
    <source>
        <dbReference type="SAM" id="MobiDB-lite"/>
    </source>
</evidence>
<feature type="region of interest" description="Disordered" evidence="12">
    <location>
        <begin position="99"/>
        <end position="127"/>
    </location>
</feature>
<sequence>MGPIKKAHSPGPQRDAVKSADRVGKRKERSEERTAKKDKKKAWSHKRNRGGKHGFEEVVASEDAPIHQACAYDRFDDDSDDEGANAARKRALEMLHAMRRTPSTSEQVSAKAPASDDPNPNPKKPELSSAISTAVTAEQYRQNMNISSPHGDRTLWPDPLQTLDQLPFNPKIVTLLRQAGIVAPSAIQAQSWPLVLTGQDLVAVAQTGSGKTLGYLLPLLHLLSQKGKKVRSAKVAKLPAVLILAPTRELVVQIHVESKKFGKAVGISSCCVYGGVPKAPQVYDLKLAPLVVVATPGRLHDLIESGSTSLSHVAHVVLDEADRLLEMGFQEDIEHLLDQIPTPRQTVCYTATWPRSVEKVALKYVSPSAPHLTLNVSNHAATTTNITQEFCKLERDEEKVEKLRSISDNLLQGGKMIVFVNTKRR</sequence>
<keyword evidence="5 11" id="KW-0547">Nucleotide-binding</keyword>
<dbReference type="InterPro" id="IPR014001">
    <property type="entry name" value="Helicase_ATP-bd"/>
</dbReference>
<dbReference type="InterPro" id="IPR011545">
    <property type="entry name" value="DEAD/DEAH_box_helicase_dom"/>
</dbReference>
<comment type="subcellular location">
    <subcellularLocation>
        <location evidence="1">Nucleus</location>
        <location evidence="1">Nucleolus</location>
    </subcellularLocation>
</comment>
<keyword evidence="3" id="KW-0690">Ribosome biogenesis</keyword>
<feature type="region of interest" description="Disordered" evidence="12">
    <location>
        <begin position="1"/>
        <end position="63"/>
    </location>
</feature>
<gene>
    <name evidence="14" type="ORF">CYMTET_19924</name>
</gene>
<evidence type="ECO:0000256" key="10">
    <source>
        <dbReference type="ARBA" id="ARBA00037449"/>
    </source>
</evidence>
<dbReference type="PROSITE" id="PS00039">
    <property type="entry name" value="DEAD_ATP_HELICASE"/>
    <property type="match status" value="1"/>
</dbReference>
<evidence type="ECO:0000256" key="5">
    <source>
        <dbReference type="ARBA" id="ARBA00022741"/>
    </source>
</evidence>
<dbReference type="GO" id="GO:0004386">
    <property type="term" value="F:helicase activity"/>
    <property type="evidence" value="ECO:0007669"/>
    <property type="project" value="UniProtKB-KW"/>
</dbReference>
<dbReference type="CDD" id="cd00268">
    <property type="entry name" value="DEADc"/>
    <property type="match status" value="1"/>
</dbReference>
<feature type="compositionally biased region" description="Basic and acidic residues" evidence="12">
    <location>
        <begin position="15"/>
        <end position="35"/>
    </location>
</feature>
<keyword evidence="6 11" id="KW-0378">Hydrolase</keyword>
<evidence type="ECO:0000256" key="2">
    <source>
        <dbReference type="ARBA" id="ARBA00009334"/>
    </source>
</evidence>
<comment type="caution">
    <text evidence="14">The sequence shown here is derived from an EMBL/GenBank/DDBJ whole genome shotgun (WGS) entry which is preliminary data.</text>
</comment>
<evidence type="ECO:0000313" key="14">
    <source>
        <dbReference type="EMBL" id="KAK3271751.1"/>
    </source>
</evidence>
<dbReference type="GO" id="GO:0005524">
    <property type="term" value="F:ATP binding"/>
    <property type="evidence" value="ECO:0007669"/>
    <property type="project" value="UniProtKB-KW"/>
</dbReference>
<dbReference type="InterPro" id="IPR027417">
    <property type="entry name" value="P-loop_NTPase"/>
</dbReference>
<evidence type="ECO:0000256" key="11">
    <source>
        <dbReference type="RuleBase" id="RU000492"/>
    </source>
</evidence>
<dbReference type="GO" id="GO:0016787">
    <property type="term" value="F:hydrolase activity"/>
    <property type="evidence" value="ECO:0007669"/>
    <property type="project" value="UniProtKB-KW"/>
</dbReference>
<evidence type="ECO:0000256" key="3">
    <source>
        <dbReference type="ARBA" id="ARBA00022517"/>
    </source>
</evidence>
<dbReference type="EMBL" id="LGRX02009392">
    <property type="protein sequence ID" value="KAK3271751.1"/>
    <property type="molecule type" value="Genomic_DNA"/>
</dbReference>
<dbReference type="InterPro" id="IPR044742">
    <property type="entry name" value="DEAD/DEAH_RhlB"/>
</dbReference>
<feature type="domain" description="Helicase ATP-binding" evidence="13">
    <location>
        <begin position="192"/>
        <end position="371"/>
    </location>
</feature>